<keyword evidence="1" id="KW-1133">Transmembrane helix</keyword>
<dbReference type="EMBL" id="AOHX01000041">
    <property type="protein sequence ID" value="ELY43829.1"/>
    <property type="molecule type" value="Genomic_DNA"/>
</dbReference>
<dbReference type="Proteomes" id="UP000011661">
    <property type="component" value="Unassembled WGS sequence"/>
</dbReference>
<protein>
    <recommendedName>
        <fullName evidence="4">Glycerophosphoryl diester phosphodiesterase membrane domain-containing protein</fullName>
    </recommendedName>
</protein>
<proteinExistence type="predicted"/>
<dbReference type="eggNOG" id="arCOG10188">
    <property type="taxonomic scope" value="Archaea"/>
</dbReference>
<organism evidence="2 3">
    <name type="scientific">Natronorubrum sulfidifaciens JCM 14089</name>
    <dbReference type="NCBI Taxonomy" id="1230460"/>
    <lineage>
        <taxon>Archaea</taxon>
        <taxon>Methanobacteriati</taxon>
        <taxon>Methanobacteriota</taxon>
        <taxon>Stenosarchaea group</taxon>
        <taxon>Halobacteria</taxon>
        <taxon>Halobacteriales</taxon>
        <taxon>Natrialbaceae</taxon>
        <taxon>Natronorubrum</taxon>
    </lineage>
</organism>
<dbReference type="PATRIC" id="fig|1230460.4.peg.2486"/>
<dbReference type="STRING" id="1230460.C495_12230"/>
<reference evidence="2 3" key="1">
    <citation type="journal article" date="2014" name="PLoS Genet.">
        <title>Phylogenetically driven sequencing of extremely halophilic archaea reveals strategies for static and dynamic osmo-response.</title>
        <authorList>
            <person name="Becker E.A."/>
            <person name="Seitzer P.M."/>
            <person name="Tritt A."/>
            <person name="Larsen D."/>
            <person name="Krusor M."/>
            <person name="Yao A.I."/>
            <person name="Wu D."/>
            <person name="Madern D."/>
            <person name="Eisen J.A."/>
            <person name="Darling A.E."/>
            <person name="Facciotti M.T."/>
        </authorList>
    </citation>
    <scope>NUCLEOTIDE SEQUENCE [LARGE SCALE GENOMIC DNA]</scope>
    <source>
        <strain evidence="2 3">JCM 14089</strain>
    </source>
</reference>
<evidence type="ECO:0000313" key="2">
    <source>
        <dbReference type="EMBL" id="ELY43829.1"/>
    </source>
</evidence>
<evidence type="ECO:0000313" key="3">
    <source>
        <dbReference type="Proteomes" id="UP000011661"/>
    </source>
</evidence>
<feature type="transmembrane region" description="Helical" evidence="1">
    <location>
        <begin position="236"/>
        <end position="257"/>
    </location>
</feature>
<feature type="transmembrane region" description="Helical" evidence="1">
    <location>
        <begin position="164"/>
        <end position="194"/>
    </location>
</feature>
<keyword evidence="1" id="KW-0472">Membrane</keyword>
<gene>
    <name evidence="2" type="ORF">C495_12230</name>
</gene>
<keyword evidence="3" id="KW-1185">Reference proteome</keyword>
<feature type="transmembrane region" description="Helical" evidence="1">
    <location>
        <begin position="214"/>
        <end position="230"/>
    </location>
</feature>
<dbReference type="RefSeq" id="WP_008163282.1">
    <property type="nucleotide sequence ID" value="NZ_AOHX01000041.1"/>
</dbReference>
<comment type="caution">
    <text evidence="2">The sequence shown here is derived from an EMBL/GenBank/DDBJ whole genome shotgun (WGS) entry which is preliminary data.</text>
</comment>
<dbReference type="OrthoDB" id="163483at2157"/>
<sequence length="267" mass="27940">MTDEPFGPQASGDREQESEPGGALARAVARIRADPFLLVPFALAGLLLSLLDQLRLWDPIPTLVTERLPALAIDFEFSIFPTGTPGTTRRVAALVDLETPYLLWAVSLEVAAVLAVSIAGWYTIARAADADATTTGLRSYVGFVVLIAIGGRLLGSIAEVTLSGIVGLALFLLLFVLALVVLARLFVAPAIAALGSSPWVAIRRSVRLSSGHEYGLVGLVLFYGLLGWLLGSVPAIGAVVSSVGVAVVHAVSTVTVLESVSDNDLLE</sequence>
<feature type="transmembrane region" description="Helical" evidence="1">
    <location>
        <begin position="101"/>
        <end position="125"/>
    </location>
</feature>
<feature type="transmembrane region" description="Helical" evidence="1">
    <location>
        <begin position="36"/>
        <end position="54"/>
    </location>
</feature>
<dbReference type="AlphaFoldDB" id="L9W2V8"/>
<evidence type="ECO:0000256" key="1">
    <source>
        <dbReference type="SAM" id="Phobius"/>
    </source>
</evidence>
<accession>L9W2V8</accession>
<evidence type="ECO:0008006" key="4">
    <source>
        <dbReference type="Google" id="ProtNLM"/>
    </source>
</evidence>
<feature type="transmembrane region" description="Helical" evidence="1">
    <location>
        <begin position="137"/>
        <end position="158"/>
    </location>
</feature>
<keyword evidence="1" id="KW-0812">Transmembrane</keyword>
<name>L9W2V8_9EURY</name>